<evidence type="ECO:0000313" key="3">
    <source>
        <dbReference type="Proteomes" id="UP001589692"/>
    </source>
</evidence>
<organism evidence="2 3">
    <name type="scientific">Rhizobium puerariae</name>
    <dbReference type="NCBI Taxonomy" id="1585791"/>
    <lineage>
        <taxon>Bacteria</taxon>
        <taxon>Pseudomonadati</taxon>
        <taxon>Pseudomonadota</taxon>
        <taxon>Alphaproteobacteria</taxon>
        <taxon>Hyphomicrobiales</taxon>
        <taxon>Rhizobiaceae</taxon>
        <taxon>Rhizobium/Agrobacterium group</taxon>
        <taxon>Rhizobium</taxon>
    </lineage>
</organism>
<dbReference type="Proteomes" id="UP001589692">
    <property type="component" value="Unassembled WGS sequence"/>
</dbReference>
<gene>
    <name evidence="2" type="ORF">ACFFP0_24465</name>
</gene>
<feature type="signal peptide" evidence="1">
    <location>
        <begin position="1"/>
        <end position="24"/>
    </location>
</feature>
<proteinExistence type="predicted"/>
<evidence type="ECO:0000256" key="1">
    <source>
        <dbReference type="SAM" id="SignalP"/>
    </source>
</evidence>
<sequence length="218" mass="23079">MNRILSVGAACALVVFCAGSPGLADDRPLIWKPSRNSDTSYSVKLGMKLPTRLETEAGVSMGVNTTKSGAPVETPVKFWSNFTAGKIETPAYRMNRGVGVDLDGNTGSAAIAMNYYEKEIATPAIDIERRSSYGLRYDGASGQWCGLDASHSVRVSHGASGTAVVARTSGRDGFRVVGAGVGVEKNFGRHLTVSGALDRVSDAPDPVASVNARYSFRW</sequence>
<evidence type="ECO:0000313" key="2">
    <source>
        <dbReference type="EMBL" id="MFB9952015.1"/>
    </source>
</evidence>
<name>A0ABV6ART7_9HYPH</name>
<dbReference type="EMBL" id="JBHMAA010000032">
    <property type="protein sequence ID" value="MFB9952015.1"/>
    <property type="molecule type" value="Genomic_DNA"/>
</dbReference>
<comment type="caution">
    <text evidence="2">The sequence shown here is derived from an EMBL/GenBank/DDBJ whole genome shotgun (WGS) entry which is preliminary data.</text>
</comment>
<accession>A0ABV6ART7</accession>
<protein>
    <submittedName>
        <fullName evidence="2">Uncharacterized protein</fullName>
    </submittedName>
</protein>
<feature type="chain" id="PRO_5046201332" evidence="1">
    <location>
        <begin position="25"/>
        <end position="218"/>
    </location>
</feature>
<keyword evidence="3" id="KW-1185">Reference proteome</keyword>
<keyword evidence="1" id="KW-0732">Signal</keyword>
<dbReference type="RefSeq" id="WP_377264832.1">
    <property type="nucleotide sequence ID" value="NZ_JBHMAA010000032.1"/>
</dbReference>
<reference evidence="2 3" key="1">
    <citation type="submission" date="2024-09" db="EMBL/GenBank/DDBJ databases">
        <authorList>
            <person name="Sun Q."/>
            <person name="Mori K."/>
        </authorList>
    </citation>
    <scope>NUCLEOTIDE SEQUENCE [LARGE SCALE GENOMIC DNA]</scope>
    <source>
        <strain evidence="2 3">TBRC 4938</strain>
    </source>
</reference>